<dbReference type="InterPro" id="IPR001387">
    <property type="entry name" value="Cro/C1-type_HTH"/>
</dbReference>
<evidence type="ECO:0000313" key="2">
    <source>
        <dbReference type="EMBL" id="BDU77472.1"/>
    </source>
</evidence>
<dbReference type="AlphaFoldDB" id="A0AA48GTS6"/>
<dbReference type="KEGG" id="msea:METESE_24300"/>
<dbReference type="Proteomes" id="UP001228113">
    <property type="component" value="Chromosome"/>
</dbReference>
<protein>
    <recommendedName>
        <fullName evidence="1">HTH cro/C1-type domain-containing protein</fullName>
    </recommendedName>
</protein>
<gene>
    <name evidence="2" type="ORF">METESE_24300</name>
</gene>
<dbReference type="PANTHER" id="PTHR34475:SF1">
    <property type="entry name" value="CYTOSKELETON PROTEIN RODZ"/>
    <property type="match status" value="1"/>
</dbReference>
<dbReference type="SMART" id="SM00530">
    <property type="entry name" value="HTH_XRE"/>
    <property type="match status" value="1"/>
</dbReference>
<proteinExistence type="predicted"/>
<feature type="domain" description="HTH cro/C1-type" evidence="1">
    <location>
        <begin position="98"/>
        <end position="160"/>
    </location>
</feature>
<dbReference type="RefSeq" id="WP_243331943.1">
    <property type="nucleotide sequence ID" value="NZ_AP027081.1"/>
</dbReference>
<dbReference type="GO" id="GO:0003677">
    <property type="term" value="F:DNA binding"/>
    <property type="evidence" value="ECO:0007669"/>
    <property type="project" value="InterPro"/>
</dbReference>
<dbReference type="CDD" id="cd00093">
    <property type="entry name" value="HTH_XRE"/>
    <property type="match status" value="1"/>
</dbReference>
<dbReference type="EMBL" id="AP027081">
    <property type="protein sequence ID" value="BDU77472.1"/>
    <property type="molecule type" value="Genomic_DNA"/>
</dbReference>
<dbReference type="InterPro" id="IPR010982">
    <property type="entry name" value="Lambda_DNA-bd_dom_sf"/>
</dbReference>
<reference evidence="2" key="1">
    <citation type="journal article" date="2023" name="Int. J. Syst. Evol. Microbiol.">
        <title>Mesoterricola silvestris gen. nov., sp. nov., Mesoterricola sediminis sp. nov., Geothrix oryzae sp. nov., Geothrix edaphica sp. nov., Geothrix rubra sp. nov., and Geothrix limicola sp. nov., six novel members of Acidobacteriota isolated from soils.</title>
        <authorList>
            <person name="Itoh H."/>
            <person name="Sugisawa Y."/>
            <person name="Mise K."/>
            <person name="Xu Z."/>
            <person name="Kuniyasu M."/>
            <person name="Ushijima N."/>
            <person name="Kawano K."/>
            <person name="Kobayashi E."/>
            <person name="Shiratori Y."/>
            <person name="Masuda Y."/>
            <person name="Senoo K."/>
        </authorList>
    </citation>
    <scope>NUCLEOTIDE SEQUENCE</scope>
    <source>
        <strain evidence="2">W786</strain>
    </source>
</reference>
<name>A0AA48GTS6_9BACT</name>
<dbReference type="InterPro" id="IPR050400">
    <property type="entry name" value="Bact_Cytoskel_RodZ"/>
</dbReference>
<dbReference type="Gene3D" id="1.10.260.40">
    <property type="entry name" value="lambda repressor-like DNA-binding domains"/>
    <property type="match status" value="1"/>
</dbReference>
<dbReference type="SUPFAM" id="SSF47413">
    <property type="entry name" value="lambda repressor-like DNA-binding domains"/>
    <property type="match status" value="1"/>
</dbReference>
<organism evidence="2 3">
    <name type="scientific">Mesoterricola sediminis</name>
    <dbReference type="NCBI Taxonomy" id="2927980"/>
    <lineage>
        <taxon>Bacteria</taxon>
        <taxon>Pseudomonadati</taxon>
        <taxon>Acidobacteriota</taxon>
        <taxon>Holophagae</taxon>
        <taxon>Holophagales</taxon>
        <taxon>Holophagaceae</taxon>
        <taxon>Mesoterricola</taxon>
    </lineage>
</organism>
<dbReference type="PANTHER" id="PTHR34475">
    <property type="match status" value="1"/>
</dbReference>
<keyword evidence="3" id="KW-1185">Reference proteome</keyword>
<evidence type="ECO:0000313" key="3">
    <source>
        <dbReference type="Proteomes" id="UP001228113"/>
    </source>
</evidence>
<dbReference type="Pfam" id="PF13413">
    <property type="entry name" value="HTH_25"/>
    <property type="match status" value="1"/>
</dbReference>
<accession>A0AA48GTS6</accession>
<evidence type="ECO:0000259" key="1">
    <source>
        <dbReference type="SMART" id="SM00530"/>
    </source>
</evidence>
<sequence>MTRLGEAKCREILEVDASAGLEEIRRAHAFLRALYGGGDSPFPMPSMDEFSPEARARVLEEVEAAFQELCSLVEPAPPPPPAARPRAPEPRGILDGPALRALRESQGLTLEHLAQETSIRIPFLAALEAERFQDLPGAAVIVRGYLTAYLAALGVDAEATVADYARRCQAAQGRRP</sequence>